<dbReference type="InterPro" id="IPR029056">
    <property type="entry name" value="Ribokinase-like"/>
</dbReference>
<proteinExistence type="inferred from homology"/>
<dbReference type="GO" id="GO:0016301">
    <property type="term" value="F:kinase activity"/>
    <property type="evidence" value="ECO:0007669"/>
    <property type="project" value="UniProtKB-KW"/>
</dbReference>
<evidence type="ECO:0000259" key="6">
    <source>
        <dbReference type="Pfam" id="PF00294"/>
    </source>
</evidence>
<dbReference type="GO" id="GO:0005524">
    <property type="term" value="F:ATP binding"/>
    <property type="evidence" value="ECO:0007669"/>
    <property type="project" value="UniProtKB-KW"/>
</dbReference>
<dbReference type="CDD" id="cd01166">
    <property type="entry name" value="KdgK"/>
    <property type="match status" value="1"/>
</dbReference>
<accession>A0A1G8WHJ9</accession>
<dbReference type="AlphaFoldDB" id="A0A1G8WHJ9"/>
<evidence type="ECO:0000256" key="3">
    <source>
        <dbReference type="ARBA" id="ARBA00022741"/>
    </source>
</evidence>
<dbReference type="STRING" id="407036.SAMN05216243_0800"/>
<evidence type="ECO:0000313" key="8">
    <source>
        <dbReference type="Proteomes" id="UP000198694"/>
    </source>
</evidence>
<keyword evidence="3" id="KW-0547">Nucleotide-binding</keyword>
<dbReference type="PANTHER" id="PTHR43085:SF1">
    <property type="entry name" value="PSEUDOURIDINE KINASE-RELATED"/>
    <property type="match status" value="1"/>
</dbReference>
<evidence type="ECO:0000313" key="7">
    <source>
        <dbReference type="EMBL" id="SDJ77573.1"/>
    </source>
</evidence>
<evidence type="ECO:0000256" key="1">
    <source>
        <dbReference type="ARBA" id="ARBA00010688"/>
    </source>
</evidence>
<dbReference type="EMBL" id="FNFL01000001">
    <property type="protein sequence ID" value="SDJ77573.1"/>
    <property type="molecule type" value="Genomic_DNA"/>
</dbReference>
<dbReference type="SUPFAM" id="SSF53613">
    <property type="entry name" value="Ribokinase-like"/>
    <property type="match status" value="1"/>
</dbReference>
<dbReference type="OrthoDB" id="9813569at2"/>
<name>A0A1G8WHJ9_9BACI</name>
<keyword evidence="2" id="KW-0808">Transferase</keyword>
<gene>
    <name evidence="7" type="ORF">SAMN05216243_0800</name>
</gene>
<comment type="similarity">
    <text evidence="1">Belongs to the carbohydrate kinase PfkB family.</text>
</comment>
<keyword evidence="4 7" id="KW-0418">Kinase</keyword>
<dbReference type="RefSeq" id="WP_093211267.1">
    <property type="nucleotide sequence ID" value="NZ_FNFL01000001.1"/>
</dbReference>
<dbReference type="PROSITE" id="PS00584">
    <property type="entry name" value="PFKB_KINASES_2"/>
    <property type="match status" value="1"/>
</dbReference>
<evidence type="ECO:0000256" key="2">
    <source>
        <dbReference type="ARBA" id="ARBA00022679"/>
    </source>
</evidence>
<dbReference type="PANTHER" id="PTHR43085">
    <property type="entry name" value="HEXOKINASE FAMILY MEMBER"/>
    <property type="match status" value="1"/>
</dbReference>
<dbReference type="Gene3D" id="3.40.1190.20">
    <property type="match status" value="1"/>
</dbReference>
<evidence type="ECO:0000256" key="4">
    <source>
        <dbReference type="ARBA" id="ARBA00022777"/>
    </source>
</evidence>
<dbReference type="InterPro" id="IPR050306">
    <property type="entry name" value="PfkB_Carbo_kinase"/>
</dbReference>
<evidence type="ECO:0000256" key="5">
    <source>
        <dbReference type="ARBA" id="ARBA00022840"/>
    </source>
</evidence>
<keyword evidence="5" id="KW-0067">ATP-binding</keyword>
<dbReference type="InterPro" id="IPR002173">
    <property type="entry name" value="Carboh/pur_kinase_PfkB_CS"/>
</dbReference>
<feature type="domain" description="Carbohydrate kinase PfkB" evidence="6">
    <location>
        <begin position="2"/>
        <end position="295"/>
    </location>
</feature>
<protein>
    <submittedName>
        <fullName evidence="7">2-dehydro-3-deoxygluconokinase</fullName>
    </submittedName>
</protein>
<organism evidence="7 8">
    <name type="scientific">Sediminibacillus albus</name>
    <dbReference type="NCBI Taxonomy" id="407036"/>
    <lineage>
        <taxon>Bacteria</taxon>
        <taxon>Bacillati</taxon>
        <taxon>Bacillota</taxon>
        <taxon>Bacilli</taxon>
        <taxon>Bacillales</taxon>
        <taxon>Bacillaceae</taxon>
        <taxon>Sediminibacillus</taxon>
    </lineage>
</organism>
<sequence length="314" mass="34019">MDVVTLGESMVLFTPDSQGPLRYVSGFHKTIGGAESNIAVALTRLGHQVGWISKLGNDEFGLYVRNFIRGEGVDTSRVVFDDSAPTSVFFKESNPGQDPKIYYYRKQSAASLMKPEELDEAYLQQAKYLHITGITPALSATCKDVVYQAVNLARANSQKVVFDPNLRLKLWSEQEAAQVLLDIAGKSDIVLPGIEEGQLMTGKTAPEEIAADLLEAGAEVVVVKLGAEGAYYATKKESGYATGFQVNHIVDTAGAGDGFAAGFLSGLLRGWNYEQSVQLGNRIGAYALSVAGDVEGYPFWHQVDPDKSGREILR</sequence>
<dbReference type="Pfam" id="PF00294">
    <property type="entry name" value="PfkB"/>
    <property type="match status" value="1"/>
</dbReference>
<dbReference type="Proteomes" id="UP000198694">
    <property type="component" value="Unassembled WGS sequence"/>
</dbReference>
<reference evidence="7 8" key="1">
    <citation type="submission" date="2016-10" db="EMBL/GenBank/DDBJ databases">
        <authorList>
            <person name="de Groot N.N."/>
        </authorList>
    </citation>
    <scope>NUCLEOTIDE SEQUENCE [LARGE SCALE GENOMIC DNA]</scope>
    <source>
        <strain evidence="7 8">CGMCC 1.6502</strain>
    </source>
</reference>
<keyword evidence="8" id="KW-1185">Reference proteome</keyword>
<dbReference type="InterPro" id="IPR011611">
    <property type="entry name" value="PfkB_dom"/>
</dbReference>